<dbReference type="PANTHER" id="PTHR48025:SF17">
    <property type="entry name" value="28 KDA RIBONUCLEOPROTEIN, CHLOROPLASTIC"/>
    <property type="match status" value="1"/>
</dbReference>
<proteinExistence type="predicted"/>
<dbReference type="InterPro" id="IPR050502">
    <property type="entry name" value="Euk_RNA-bind_prot"/>
</dbReference>
<dbReference type="SUPFAM" id="SSF54928">
    <property type="entry name" value="RNA-binding domain, RBD"/>
    <property type="match status" value="2"/>
</dbReference>
<sequence length="279" mass="31195">MALHLLWVPSTFCNKERNQPNLTLHKPSQTLTSLSSLFFSNTNSRKHNKNPFVTQYSFPTQQQLEESSAAPVETPADKSRLLAQNVPWTCTNQDIKILFEKYGTVLDVELSMHSKTKNRGLAFVTMGSEEEAITAMTNLEGYDFDGRILKIAYAHPKKKKEIREAPAPVTRFNVFVGNLSWDVTSSDLREFFSSLNDNVVSAEVIYQTTEDRKPSGYGFVSFNSKEEAEAAITAFKGKILKGRPLRIARSRRKLKEEVKAGTAFGGTSSEANEDEAAAE</sequence>
<evidence type="ECO:0000256" key="2">
    <source>
        <dbReference type="PROSITE-ProRule" id="PRU00176"/>
    </source>
</evidence>
<keyword evidence="1 2" id="KW-0694">RNA-binding</keyword>
<protein>
    <recommendedName>
        <fullName evidence="4">RRM domain-containing protein</fullName>
    </recommendedName>
</protein>
<dbReference type="InterPro" id="IPR000504">
    <property type="entry name" value="RRM_dom"/>
</dbReference>
<evidence type="ECO:0000313" key="5">
    <source>
        <dbReference type="EMBL" id="MCL7033058.1"/>
    </source>
</evidence>
<feature type="region of interest" description="Disordered" evidence="3">
    <location>
        <begin position="258"/>
        <end position="279"/>
    </location>
</feature>
<dbReference type="CDD" id="cd00590">
    <property type="entry name" value="RRM_SF"/>
    <property type="match status" value="2"/>
</dbReference>
<evidence type="ECO:0000256" key="1">
    <source>
        <dbReference type="ARBA" id="ARBA00022884"/>
    </source>
</evidence>
<dbReference type="InterPro" id="IPR012677">
    <property type="entry name" value="Nucleotide-bd_a/b_plait_sf"/>
</dbReference>
<evidence type="ECO:0000259" key="4">
    <source>
        <dbReference type="PROSITE" id="PS50102"/>
    </source>
</evidence>
<reference evidence="5" key="1">
    <citation type="submission" date="2022-03" db="EMBL/GenBank/DDBJ databases">
        <title>A functionally conserved STORR gene fusion in Papaver species that diverged 16.8 million years ago.</title>
        <authorList>
            <person name="Catania T."/>
        </authorList>
    </citation>
    <scope>NUCLEOTIDE SEQUENCE</scope>
    <source>
        <strain evidence="5">S-191538</strain>
    </source>
</reference>
<feature type="domain" description="RRM" evidence="4">
    <location>
        <begin position="172"/>
        <end position="252"/>
    </location>
</feature>
<comment type="caution">
    <text evidence="5">The sequence shown here is derived from an EMBL/GenBank/DDBJ whole genome shotgun (WGS) entry which is preliminary data.</text>
</comment>
<dbReference type="AlphaFoldDB" id="A0AA41SG38"/>
<dbReference type="Gene3D" id="3.30.70.330">
    <property type="match status" value="2"/>
</dbReference>
<dbReference type="GO" id="GO:1901259">
    <property type="term" value="P:chloroplast rRNA processing"/>
    <property type="evidence" value="ECO:0007669"/>
    <property type="project" value="TreeGrafter"/>
</dbReference>
<gene>
    <name evidence="5" type="ORF">MKW94_010462</name>
</gene>
<dbReference type="GO" id="GO:0009535">
    <property type="term" value="C:chloroplast thylakoid membrane"/>
    <property type="evidence" value="ECO:0007669"/>
    <property type="project" value="TreeGrafter"/>
</dbReference>
<dbReference type="InterPro" id="IPR035979">
    <property type="entry name" value="RBD_domain_sf"/>
</dbReference>
<feature type="domain" description="RRM" evidence="4">
    <location>
        <begin position="79"/>
        <end position="156"/>
    </location>
</feature>
<dbReference type="PROSITE" id="PS50102">
    <property type="entry name" value="RRM"/>
    <property type="match status" value="2"/>
</dbReference>
<dbReference type="Pfam" id="PF00076">
    <property type="entry name" value="RRM_1"/>
    <property type="match status" value="2"/>
</dbReference>
<evidence type="ECO:0000256" key="3">
    <source>
        <dbReference type="SAM" id="MobiDB-lite"/>
    </source>
</evidence>
<keyword evidence="6" id="KW-1185">Reference proteome</keyword>
<dbReference type="EMBL" id="JAJJMA010130193">
    <property type="protein sequence ID" value="MCL7033058.1"/>
    <property type="molecule type" value="Genomic_DNA"/>
</dbReference>
<dbReference type="Proteomes" id="UP001177140">
    <property type="component" value="Unassembled WGS sequence"/>
</dbReference>
<dbReference type="PANTHER" id="PTHR48025">
    <property type="entry name" value="OS02G0815200 PROTEIN"/>
    <property type="match status" value="1"/>
</dbReference>
<organism evidence="5 6">
    <name type="scientific">Papaver nudicaule</name>
    <name type="common">Iceland poppy</name>
    <dbReference type="NCBI Taxonomy" id="74823"/>
    <lineage>
        <taxon>Eukaryota</taxon>
        <taxon>Viridiplantae</taxon>
        <taxon>Streptophyta</taxon>
        <taxon>Embryophyta</taxon>
        <taxon>Tracheophyta</taxon>
        <taxon>Spermatophyta</taxon>
        <taxon>Magnoliopsida</taxon>
        <taxon>Ranunculales</taxon>
        <taxon>Papaveraceae</taxon>
        <taxon>Papaveroideae</taxon>
        <taxon>Papaver</taxon>
    </lineage>
</organism>
<dbReference type="GO" id="GO:0003729">
    <property type="term" value="F:mRNA binding"/>
    <property type="evidence" value="ECO:0007669"/>
    <property type="project" value="TreeGrafter"/>
</dbReference>
<evidence type="ECO:0000313" key="6">
    <source>
        <dbReference type="Proteomes" id="UP001177140"/>
    </source>
</evidence>
<name>A0AA41SG38_PAPNU</name>
<accession>A0AA41SG38</accession>
<dbReference type="SMART" id="SM00360">
    <property type="entry name" value="RRM"/>
    <property type="match status" value="2"/>
</dbReference>